<evidence type="ECO:0008006" key="4">
    <source>
        <dbReference type="Google" id="ProtNLM"/>
    </source>
</evidence>
<gene>
    <name evidence="2" type="ORF">LTR05_003776</name>
</gene>
<dbReference type="Proteomes" id="UP001309876">
    <property type="component" value="Unassembled WGS sequence"/>
</dbReference>
<proteinExistence type="predicted"/>
<dbReference type="InterPro" id="IPR029052">
    <property type="entry name" value="Metallo-depent_PP-like"/>
</dbReference>
<protein>
    <recommendedName>
        <fullName evidence="4">Calcineurin-like phosphoesterase domain-containing protein</fullName>
    </recommendedName>
</protein>
<dbReference type="PANTHER" id="PTHR12905">
    <property type="entry name" value="METALLOPHOSPHOESTERASE"/>
    <property type="match status" value="1"/>
</dbReference>
<sequence length="226" mass="25149">MTGKLSEHKRAVALLKSLPAPLKIVIPGNHDLTLDRAYCSEHPRLYEWDHDHTEEELTEAISLYTNDEAIKAGIVYLVEGTRSFTLANGAQMTVYASAYTPEFYDWAFPYPRDLDRFNNSESATLSNPVPSCDSESDPGPSDVYAGKAVNLMITHGPPKGVLDKTATGQDNYDLLSEQQRMFVGYIDATNIRHGAETAFVNASIMNLQYEPVQKPWIVDLKLPKAP</sequence>
<accession>A0AAN7Y6R6</accession>
<dbReference type="PANTHER" id="PTHR12905:SF0">
    <property type="entry name" value="CALCINEURIN-LIKE PHOSPHOESTERASE DOMAIN-CONTAINING PROTEIN"/>
    <property type="match status" value="1"/>
</dbReference>
<feature type="compositionally biased region" description="Polar residues" evidence="1">
    <location>
        <begin position="119"/>
        <end position="129"/>
    </location>
</feature>
<comment type="caution">
    <text evidence="2">The sequence shown here is derived from an EMBL/GenBank/DDBJ whole genome shotgun (WGS) entry which is preliminary data.</text>
</comment>
<dbReference type="Gene3D" id="3.60.21.10">
    <property type="match status" value="1"/>
</dbReference>
<evidence type="ECO:0000313" key="2">
    <source>
        <dbReference type="EMBL" id="KAK5086608.1"/>
    </source>
</evidence>
<evidence type="ECO:0000313" key="3">
    <source>
        <dbReference type="Proteomes" id="UP001309876"/>
    </source>
</evidence>
<dbReference type="InterPro" id="IPR051693">
    <property type="entry name" value="UPF0046_metallophosphoest"/>
</dbReference>
<name>A0AAN7Y6R6_9EURO</name>
<reference evidence="2 3" key="1">
    <citation type="submission" date="2023-08" db="EMBL/GenBank/DDBJ databases">
        <title>Black Yeasts Isolated from many extreme environments.</title>
        <authorList>
            <person name="Coleine C."/>
            <person name="Stajich J.E."/>
            <person name="Selbmann L."/>
        </authorList>
    </citation>
    <scope>NUCLEOTIDE SEQUENCE [LARGE SCALE GENOMIC DNA]</scope>
    <source>
        <strain evidence="2 3">CCFEE 5910</strain>
    </source>
</reference>
<organism evidence="2 3">
    <name type="scientific">Lithohypha guttulata</name>
    <dbReference type="NCBI Taxonomy" id="1690604"/>
    <lineage>
        <taxon>Eukaryota</taxon>
        <taxon>Fungi</taxon>
        <taxon>Dikarya</taxon>
        <taxon>Ascomycota</taxon>
        <taxon>Pezizomycotina</taxon>
        <taxon>Eurotiomycetes</taxon>
        <taxon>Chaetothyriomycetidae</taxon>
        <taxon>Chaetothyriales</taxon>
        <taxon>Trichomeriaceae</taxon>
        <taxon>Lithohypha</taxon>
    </lineage>
</organism>
<dbReference type="AlphaFoldDB" id="A0AAN7Y6R6"/>
<keyword evidence="3" id="KW-1185">Reference proteome</keyword>
<dbReference type="SUPFAM" id="SSF56300">
    <property type="entry name" value="Metallo-dependent phosphatases"/>
    <property type="match status" value="1"/>
</dbReference>
<dbReference type="EMBL" id="JAVRRJ010000003">
    <property type="protein sequence ID" value="KAK5086608.1"/>
    <property type="molecule type" value="Genomic_DNA"/>
</dbReference>
<evidence type="ECO:0000256" key="1">
    <source>
        <dbReference type="SAM" id="MobiDB-lite"/>
    </source>
</evidence>
<feature type="region of interest" description="Disordered" evidence="1">
    <location>
        <begin position="119"/>
        <end position="140"/>
    </location>
</feature>